<accession>A0A1B8PK22</accession>
<dbReference type="EMBL" id="LZDN01000007">
    <property type="protein sequence ID" value="OBX51124.1"/>
    <property type="molecule type" value="Genomic_DNA"/>
</dbReference>
<comment type="caution">
    <text evidence="2">The sequence shown here is derived from an EMBL/GenBank/DDBJ whole genome shotgun (WGS) entry which is preliminary data.</text>
</comment>
<feature type="transmembrane region" description="Helical" evidence="1">
    <location>
        <begin position="44"/>
        <end position="64"/>
    </location>
</feature>
<name>A0A1B8PK22_MORNO</name>
<evidence type="ECO:0000313" key="2">
    <source>
        <dbReference type="EMBL" id="OBX51124.1"/>
    </source>
</evidence>
<reference evidence="2 3" key="1">
    <citation type="submission" date="2016-06" db="EMBL/GenBank/DDBJ databases">
        <title>Draft genome of Moraxella nonliquefaciens CCUG 60284.</title>
        <authorList>
            <person name="Salva-Serra F."/>
            <person name="Engstrom-Jakobsson H."/>
            <person name="Thorell K."/>
            <person name="Gonzales-Siles L."/>
            <person name="Karlsson R."/>
            <person name="Boulund F."/>
            <person name="Engstrand L."/>
            <person name="Kristiansson E."/>
            <person name="Moore E."/>
        </authorList>
    </citation>
    <scope>NUCLEOTIDE SEQUENCE [LARGE SCALE GENOMIC DNA]</scope>
    <source>
        <strain evidence="2 3">CCUG 60284</strain>
    </source>
</reference>
<gene>
    <name evidence="2" type="ORF">A9Z60_08055</name>
</gene>
<dbReference type="Proteomes" id="UP000092671">
    <property type="component" value="Unassembled WGS sequence"/>
</dbReference>
<organism evidence="2 3">
    <name type="scientific">Moraxella nonliquefaciens</name>
    <dbReference type="NCBI Taxonomy" id="478"/>
    <lineage>
        <taxon>Bacteria</taxon>
        <taxon>Pseudomonadati</taxon>
        <taxon>Pseudomonadota</taxon>
        <taxon>Gammaproteobacteria</taxon>
        <taxon>Moraxellales</taxon>
        <taxon>Moraxellaceae</taxon>
        <taxon>Moraxella</taxon>
    </lineage>
</organism>
<evidence type="ECO:0000313" key="3">
    <source>
        <dbReference type="Proteomes" id="UP000092671"/>
    </source>
</evidence>
<keyword evidence="1" id="KW-0472">Membrane</keyword>
<sequence>MLGFGVDEMDGLNFKASIISDNGKIYQNFLWQLVMMKNMKCRMCLMLVFAMNVSINVVRQSFYFHNPSKM</sequence>
<evidence type="ECO:0000256" key="1">
    <source>
        <dbReference type="SAM" id="Phobius"/>
    </source>
</evidence>
<protein>
    <submittedName>
        <fullName evidence="2">Uncharacterized protein</fullName>
    </submittedName>
</protein>
<proteinExistence type="predicted"/>
<keyword evidence="1" id="KW-0812">Transmembrane</keyword>
<dbReference type="AlphaFoldDB" id="A0A1B8PK22"/>
<keyword evidence="1" id="KW-1133">Transmembrane helix</keyword>